<feature type="region of interest" description="Disordered" evidence="1">
    <location>
        <begin position="512"/>
        <end position="575"/>
    </location>
</feature>
<dbReference type="GeneID" id="87816906"/>
<feature type="compositionally biased region" description="Acidic residues" evidence="1">
    <location>
        <begin position="658"/>
        <end position="670"/>
    </location>
</feature>
<dbReference type="EMBL" id="MU853573">
    <property type="protein sequence ID" value="KAK4144927.1"/>
    <property type="molecule type" value="Genomic_DNA"/>
</dbReference>
<name>A0AAN6V558_9PEZI</name>
<dbReference type="InterPro" id="IPR000210">
    <property type="entry name" value="BTB/POZ_dom"/>
</dbReference>
<dbReference type="PROSITE" id="PS50097">
    <property type="entry name" value="BTB"/>
    <property type="match status" value="1"/>
</dbReference>
<keyword evidence="4" id="KW-1185">Reference proteome</keyword>
<feature type="compositionally biased region" description="Polar residues" evidence="1">
    <location>
        <begin position="532"/>
        <end position="552"/>
    </location>
</feature>
<accession>A0AAN6V558</accession>
<dbReference type="SUPFAM" id="SSF54695">
    <property type="entry name" value="POZ domain"/>
    <property type="match status" value="1"/>
</dbReference>
<feature type="compositionally biased region" description="Basic and acidic residues" evidence="1">
    <location>
        <begin position="512"/>
        <end position="531"/>
    </location>
</feature>
<reference evidence="3" key="2">
    <citation type="submission" date="2023-05" db="EMBL/GenBank/DDBJ databases">
        <authorList>
            <consortium name="Lawrence Berkeley National Laboratory"/>
            <person name="Steindorff A."/>
            <person name="Hensen N."/>
            <person name="Bonometti L."/>
            <person name="Westerberg I."/>
            <person name="Brannstrom I.O."/>
            <person name="Guillou S."/>
            <person name="Cros-Aarteil S."/>
            <person name="Calhoun S."/>
            <person name="Haridas S."/>
            <person name="Kuo A."/>
            <person name="Mondo S."/>
            <person name="Pangilinan J."/>
            <person name="Riley R."/>
            <person name="Labutti K."/>
            <person name="Andreopoulos B."/>
            <person name="Lipzen A."/>
            <person name="Chen C."/>
            <person name="Yanf M."/>
            <person name="Daum C."/>
            <person name="Ng V."/>
            <person name="Clum A."/>
            <person name="Ohm R."/>
            <person name="Martin F."/>
            <person name="Silar P."/>
            <person name="Natvig D."/>
            <person name="Lalanne C."/>
            <person name="Gautier V."/>
            <person name="Ament-Velasquez S.L."/>
            <person name="Kruys A."/>
            <person name="Hutchinson M.I."/>
            <person name="Powell A.J."/>
            <person name="Barry K."/>
            <person name="Miller A.N."/>
            <person name="Grigoriev I.V."/>
            <person name="Debuchy R."/>
            <person name="Gladieux P."/>
            <person name="Thoren M.H."/>
            <person name="Johannesson H."/>
        </authorList>
    </citation>
    <scope>NUCLEOTIDE SEQUENCE</scope>
    <source>
        <strain evidence="3">CBS 141.50</strain>
    </source>
</reference>
<feature type="region of interest" description="Disordered" evidence="1">
    <location>
        <begin position="1"/>
        <end position="224"/>
    </location>
</feature>
<evidence type="ECO:0000313" key="3">
    <source>
        <dbReference type="EMBL" id="KAK4144927.1"/>
    </source>
</evidence>
<feature type="compositionally biased region" description="Basic and acidic residues" evidence="1">
    <location>
        <begin position="165"/>
        <end position="174"/>
    </location>
</feature>
<feature type="region of interest" description="Disordered" evidence="1">
    <location>
        <begin position="636"/>
        <end position="686"/>
    </location>
</feature>
<feature type="compositionally biased region" description="Basic residues" evidence="1">
    <location>
        <begin position="44"/>
        <end position="58"/>
    </location>
</feature>
<proteinExistence type="predicted"/>
<reference evidence="3" key="1">
    <citation type="journal article" date="2023" name="Mol. Phylogenet. Evol.">
        <title>Genome-scale phylogeny and comparative genomics of the fungal order Sordariales.</title>
        <authorList>
            <person name="Hensen N."/>
            <person name="Bonometti L."/>
            <person name="Westerberg I."/>
            <person name="Brannstrom I.O."/>
            <person name="Guillou S."/>
            <person name="Cros-Aarteil S."/>
            <person name="Calhoun S."/>
            <person name="Haridas S."/>
            <person name="Kuo A."/>
            <person name="Mondo S."/>
            <person name="Pangilinan J."/>
            <person name="Riley R."/>
            <person name="LaButti K."/>
            <person name="Andreopoulos B."/>
            <person name="Lipzen A."/>
            <person name="Chen C."/>
            <person name="Yan M."/>
            <person name="Daum C."/>
            <person name="Ng V."/>
            <person name="Clum A."/>
            <person name="Steindorff A."/>
            <person name="Ohm R.A."/>
            <person name="Martin F."/>
            <person name="Silar P."/>
            <person name="Natvig D.O."/>
            <person name="Lalanne C."/>
            <person name="Gautier V."/>
            <person name="Ament-Velasquez S.L."/>
            <person name="Kruys A."/>
            <person name="Hutchinson M.I."/>
            <person name="Powell A.J."/>
            <person name="Barry K."/>
            <person name="Miller A.N."/>
            <person name="Grigoriev I.V."/>
            <person name="Debuchy R."/>
            <person name="Gladieux P."/>
            <person name="Hiltunen Thoren M."/>
            <person name="Johannesson H."/>
        </authorList>
    </citation>
    <scope>NUCLEOTIDE SEQUENCE</scope>
    <source>
        <strain evidence="3">CBS 141.50</strain>
    </source>
</reference>
<dbReference type="InterPro" id="IPR011333">
    <property type="entry name" value="SKP1/BTB/POZ_sf"/>
</dbReference>
<comment type="caution">
    <text evidence="3">The sequence shown here is derived from an EMBL/GenBank/DDBJ whole genome shotgun (WGS) entry which is preliminary data.</text>
</comment>
<dbReference type="AlphaFoldDB" id="A0AAN6V558"/>
<dbReference type="RefSeq" id="XP_062638298.1">
    <property type="nucleotide sequence ID" value="XM_062780293.1"/>
</dbReference>
<organism evidence="3 4">
    <name type="scientific">Dichotomopilus funicola</name>
    <dbReference type="NCBI Taxonomy" id="1934379"/>
    <lineage>
        <taxon>Eukaryota</taxon>
        <taxon>Fungi</taxon>
        <taxon>Dikarya</taxon>
        <taxon>Ascomycota</taxon>
        <taxon>Pezizomycotina</taxon>
        <taxon>Sordariomycetes</taxon>
        <taxon>Sordariomycetidae</taxon>
        <taxon>Sordariales</taxon>
        <taxon>Chaetomiaceae</taxon>
        <taxon>Dichotomopilus</taxon>
    </lineage>
</organism>
<sequence length="708" mass="79104">MEPPDKLTKNVVSYADAVRRPRSQPPSPWSTSPRKDSKWDQVTNKKKKSSKAGQKKCPKGNWRTVEEPETESTKWTEPAKPTTSTSCDPAPTQDAEQPPKATFSYAEALKRKAFTPVLHSEDKSASTKQDPEPTLPPLAGVALPKVQAGRAKAKQVEGSASTAGDNKKVGDDVRAFQGGEQGSVEETQQQNTGDLDRKQSGSATRRNREKKLENAAGTKKPGISIRYDQTHIQRGKEAIRFNAPTGSDSNQPTTVSQAGTFQMDDWRKALIDLHDRGDISLWDNQYDSDVSIECQGYSWKVHRDIICRDSDWFKEKLAATGKGDKRYVSLDCSEVDPMQFANALHYMYQDAPHRKQMRMRSPLDGEPLAHAVFNYICGAAVNHQPMQDAAINALYDAALQLHIFFHQTPTYVLRHLSLSTLYKPLATALTIVFEQGPRKNMHSLRVVMAHLCDVSLMWMVLNEGFQREMEKEWMPKLMLNVVRDSIWFGGSDGVLADLFEEMQLAANERLEKHKEKEKEHDFEVWNDRNDGADSSVTASEAVDPNSSTSGSDWGQPILDGETRRSDGPSEDSQPPQIILEADVSEAGAYELWRDNIGTRTHSHFTSGPWRVPRSIIDPVRNPGGTYLDTHLAGLITREPPTDIESFDSTRNHGRASDGDDASQLDEDDPEPASPSSENPTTTLADDVDSMYYRSPFDLLGPLAYHFFR</sequence>
<feature type="compositionally biased region" description="Basic and acidic residues" evidence="1">
    <location>
        <begin position="647"/>
        <end position="657"/>
    </location>
</feature>
<protein>
    <recommendedName>
        <fullName evidence="2">BTB domain-containing protein</fullName>
    </recommendedName>
</protein>
<dbReference type="CDD" id="cd18186">
    <property type="entry name" value="BTB_POZ_ZBTB_KLHL-like"/>
    <property type="match status" value="1"/>
</dbReference>
<dbReference type="Proteomes" id="UP001302676">
    <property type="component" value="Unassembled WGS sequence"/>
</dbReference>
<evidence type="ECO:0000313" key="4">
    <source>
        <dbReference type="Proteomes" id="UP001302676"/>
    </source>
</evidence>
<evidence type="ECO:0000259" key="2">
    <source>
        <dbReference type="PROSITE" id="PS50097"/>
    </source>
</evidence>
<evidence type="ECO:0000256" key="1">
    <source>
        <dbReference type="SAM" id="MobiDB-lite"/>
    </source>
</evidence>
<dbReference type="Pfam" id="PF00651">
    <property type="entry name" value="BTB"/>
    <property type="match status" value="1"/>
</dbReference>
<feature type="compositionally biased region" description="Basic and acidic residues" evidence="1">
    <location>
        <begin position="119"/>
        <end position="131"/>
    </location>
</feature>
<feature type="domain" description="BTB" evidence="2">
    <location>
        <begin position="288"/>
        <end position="348"/>
    </location>
</feature>
<feature type="compositionally biased region" description="Polar residues" evidence="1">
    <location>
        <begin position="673"/>
        <end position="683"/>
    </location>
</feature>
<dbReference type="Gene3D" id="3.30.710.10">
    <property type="entry name" value="Potassium Channel Kv1.1, Chain A"/>
    <property type="match status" value="1"/>
</dbReference>
<feature type="compositionally biased region" description="Polar residues" evidence="1">
    <location>
        <begin position="184"/>
        <end position="193"/>
    </location>
</feature>
<gene>
    <name evidence="3" type="ORF">C8A04DRAFT_27426</name>
</gene>